<dbReference type="InterPro" id="IPR011037">
    <property type="entry name" value="Pyrv_Knase-like_insert_dom_sf"/>
</dbReference>
<evidence type="ECO:0000313" key="2">
    <source>
        <dbReference type="EMBL" id="BDX06109.1"/>
    </source>
</evidence>
<sequence length="277" mass="30950">MQAIVSGLFIYPVKSLAGVSVKESKVTPMGLEGDRQWMIVDGNGKFVTQRQIPAMATIQTQYNEGKLVLSHPEFGEIKVKDTPHTAAQQWQIWKDTVSGFEESPEVSEWLTSVLGEFRGAQLRLVKFDNASERPVGTKYLSQQESSLKLADACPFLITCEASLEDLNKQLPTSMPMDRFRANIVLTGTSKWQEYQWKSLHSEQLNFAMIGACQRCPMTSIDQKKGIVATPGQPLQTLMEKYPVGEKNLPYFGQHAHLPNKETGKLAINDALTIEMAE</sequence>
<organism evidence="2 3">
    <name type="scientific">Planctobacterium marinum</name>
    <dbReference type="NCBI Taxonomy" id="1631968"/>
    <lineage>
        <taxon>Bacteria</taxon>
        <taxon>Pseudomonadati</taxon>
        <taxon>Pseudomonadota</taxon>
        <taxon>Gammaproteobacteria</taxon>
        <taxon>Alteromonadales</taxon>
        <taxon>Alteromonadaceae</taxon>
        <taxon>Planctobacterium</taxon>
    </lineage>
</organism>
<dbReference type="Pfam" id="PF03473">
    <property type="entry name" value="MOSC"/>
    <property type="match status" value="1"/>
</dbReference>
<dbReference type="PROSITE" id="PS51340">
    <property type="entry name" value="MOSC"/>
    <property type="match status" value="1"/>
</dbReference>
<dbReference type="PANTHER" id="PTHR14237">
    <property type="entry name" value="MOLYBDOPTERIN COFACTOR SULFURASE MOSC"/>
    <property type="match status" value="1"/>
</dbReference>
<protein>
    <submittedName>
        <fullName evidence="2">MOSC domain-containing protein</fullName>
    </submittedName>
</protein>
<dbReference type="Pfam" id="PF03476">
    <property type="entry name" value="MOSC_N"/>
    <property type="match status" value="1"/>
</dbReference>
<dbReference type="KEGG" id="pmaw:MACH26_16300"/>
<dbReference type="InterPro" id="IPR005302">
    <property type="entry name" value="MoCF_Sase_C"/>
</dbReference>
<dbReference type="InterPro" id="IPR005303">
    <property type="entry name" value="MOCOS_middle"/>
</dbReference>
<evidence type="ECO:0000259" key="1">
    <source>
        <dbReference type="PROSITE" id="PS51340"/>
    </source>
</evidence>
<dbReference type="Proteomes" id="UP001333710">
    <property type="component" value="Chromosome"/>
</dbReference>
<gene>
    <name evidence="2" type="ORF">MACH26_16300</name>
</gene>
<dbReference type="PANTHER" id="PTHR14237:SF19">
    <property type="entry name" value="MITOCHONDRIAL AMIDOXIME REDUCING COMPONENT 1"/>
    <property type="match status" value="1"/>
</dbReference>
<dbReference type="GO" id="GO:0003824">
    <property type="term" value="F:catalytic activity"/>
    <property type="evidence" value="ECO:0007669"/>
    <property type="project" value="InterPro"/>
</dbReference>
<dbReference type="GO" id="GO:0030170">
    <property type="term" value="F:pyridoxal phosphate binding"/>
    <property type="evidence" value="ECO:0007669"/>
    <property type="project" value="InterPro"/>
</dbReference>
<dbReference type="EMBL" id="AP027272">
    <property type="protein sequence ID" value="BDX06109.1"/>
    <property type="molecule type" value="Genomic_DNA"/>
</dbReference>
<reference evidence="2" key="1">
    <citation type="submission" date="2023-01" db="EMBL/GenBank/DDBJ databases">
        <title>Complete genome sequence of Planctobacterium marinum strain Dej080120_11.</title>
        <authorList>
            <person name="Ueki S."/>
            <person name="Maruyama F."/>
        </authorList>
    </citation>
    <scope>NUCLEOTIDE SEQUENCE</scope>
    <source>
        <strain evidence="2">Dej080120_11</strain>
    </source>
</reference>
<dbReference type="GO" id="GO:0030151">
    <property type="term" value="F:molybdenum ion binding"/>
    <property type="evidence" value="ECO:0007669"/>
    <property type="project" value="InterPro"/>
</dbReference>
<name>A0AA48KS47_9ALTE</name>
<dbReference type="AlphaFoldDB" id="A0AA48KS47"/>
<dbReference type="SUPFAM" id="SSF141673">
    <property type="entry name" value="MOSC N-terminal domain-like"/>
    <property type="match status" value="1"/>
</dbReference>
<keyword evidence="3" id="KW-1185">Reference proteome</keyword>
<proteinExistence type="predicted"/>
<evidence type="ECO:0000313" key="3">
    <source>
        <dbReference type="Proteomes" id="UP001333710"/>
    </source>
</evidence>
<feature type="domain" description="MOSC" evidence="1">
    <location>
        <begin position="111"/>
        <end position="274"/>
    </location>
</feature>
<dbReference type="RefSeq" id="WP_338292145.1">
    <property type="nucleotide sequence ID" value="NZ_AP027272.1"/>
</dbReference>
<dbReference type="SUPFAM" id="SSF50800">
    <property type="entry name" value="PK beta-barrel domain-like"/>
    <property type="match status" value="1"/>
</dbReference>
<accession>A0AA48KS47</accession>